<evidence type="ECO:0000259" key="2">
    <source>
        <dbReference type="Pfam" id="PF13448"/>
    </source>
</evidence>
<proteinExistence type="predicted"/>
<dbReference type="RefSeq" id="WP_252663552.1">
    <property type="nucleotide sequence ID" value="NZ_CP098611.1"/>
</dbReference>
<evidence type="ECO:0000256" key="1">
    <source>
        <dbReference type="SAM" id="SignalP"/>
    </source>
</evidence>
<keyword evidence="4" id="KW-1185">Reference proteome</keyword>
<feature type="signal peptide" evidence="1">
    <location>
        <begin position="1"/>
        <end position="24"/>
    </location>
</feature>
<evidence type="ECO:0000313" key="4">
    <source>
        <dbReference type="Proteomes" id="UP001056708"/>
    </source>
</evidence>
<evidence type="ECO:0000313" key="3">
    <source>
        <dbReference type="EMBL" id="USR91537.1"/>
    </source>
</evidence>
<organism evidence="3 4">
    <name type="scientific">Phormidium yuhuli AB48</name>
    <dbReference type="NCBI Taxonomy" id="2940671"/>
    <lineage>
        <taxon>Bacteria</taxon>
        <taxon>Bacillati</taxon>
        <taxon>Cyanobacteriota</taxon>
        <taxon>Cyanophyceae</taxon>
        <taxon>Oscillatoriophycideae</taxon>
        <taxon>Oscillatoriales</taxon>
        <taxon>Oscillatoriaceae</taxon>
        <taxon>Phormidium</taxon>
        <taxon>Phormidium yuhuli</taxon>
    </lineage>
</organism>
<sequence>MKSSLLAGATALVTTLTVAGSASAFTIESADDSFKTLIGSGVFEDYIHTEYQALDASFVASQQLNLSDLTLKFDHEVKVHFLSEGANFRNQLGVSVSGTTEISETILFDDIVCVTDSCSTHKGYRDSHITPERYLEAGDFVSLGMIKAGSTLDFFLNSNGFNRSNPQRLHLDASKNLGGHQQVMAYQQSGYLILAFEDVVIHWEGSDKDFNDVVFAIDIGEKNLRHLSGEAVPEPTVIFGLLSVGGAFSLLGRKRQRA</sequence>
<dbReference type="InterPro" id="IPR013424">
    <property type="entry name" value="Ice-binding_C"/>
</dbReference>
<dbReference type="InterPro" id="IPR025193">
    <property type="entry name" value="DUF4114"/>
</dbReference>
<dbReference type="EMBL" id="CP098611">
    <property type="protein sequence ID" value="USR91537.1"/>
    <property type="molecule type" value="Genomic_DNA"/>
</dbReference>
<dbReference type="Pfam" id="PF13448">
    <property type="entry name" value="DUF4114"/>
    <property type="match status" value="1"/>
</dbReference>
<feature type="chain" id="PRO_5045857853" evidence="1">
    <location>
        <begin position="25"/>
        <end position="258"/>
    </location>
</feature>
<dbReference type="Proteomes" id="UP001056708">
    <property type="component" value="Chromosome"/>
</dbReference>
<reference evidence="3" key="1">
    <citation type="submission" date="2022-06" db="EMBL/GenBank/DDBJ databases">
        <title>Genome sequence of Phormidium yuhuli AB48 isolated from an industrial photobioreactor environment.</title>
        <authorList>
            <person name="Qiu Y."/>
            <person name="Noonan A.J.C."/>
            <person name="Dofher K."/>
            <person name="Koch M."/>
            <person name="Kieft B."/>
            <person name="Lin X."/>
            <person name="Ziels R.M."/>
            <person name="Hallam S.J."/>
        </authorList>
    </citation>
    <scope>NUCLEOTIDE SEQUENCE</scope>
    <source>
        <strain evidence="3">AB48</strain>
    </source>
</reference>
<name>A0ABY5ARS7_9CYAN</name>
<protein>
    <submittedName>
        <fullName evidence="3">DUF4114 domain-containing protein</fullName>
    </submittedName>
</protein>
<keyword evidence="1" id="KW-0732">Signal</keyword>
<feature type="domain" description="DUF4114" evidence="2">
    <location>
        <begin position="147"/>
        <end position="218"/>
    </location>
</feature>
<accession>A0ABY5ARS7</accession>
<gene>
    <name evidence="3" type="ORF">NEA10_02070</name>
</gene>
<dbReference type="NCBIfam" id="TIGR02595">
    <property type="entry name" value="PEP_CTERM"/>
    <property type="match status" value="1"/>
</dbReference>